<name>A0A6C0Y745_9GAMM</name>
<dbReference type="RefSeq" id="WP_163146360.1">
    <property type="nucleotide sequence ID" value="NZ_CP044456.1"/>
</dbReference>
<organism evidence="2 3">
    <name type="scientific">Acinetobacter indicus</name>
    <dbReference type="NCBI Taxonomy" id="756892"/>
    <lineage>
        <taxon>Bacteria</taxon>
        <taxon>Pseudomonadati</taxon>
        <taxon>Pseudomonadota</taxon>
        <taxon>Gammaproteobacteria</taxon>
        <taxon>Moraxellales</taxon>
        <taxon>Moraxellaceae</taxon>
        <taxon>Acinetobacter</taxon>
    </lineage>
</organism>
<gene>
    <name evidence="2" type="ORF">FSC09_15005</name>
</gene>
<keyword evidence="2" id="KW-0614">Plasmid</keyword>
<reference evidence="2 3" key="1">
    <citation type="submission" date="2019-09" db="EMBL/GenBank/DDBJ databases">
        <title>Non-baumannii Acinetobacter spp. carrying blaNDM-1 isolated in China.</title>
        <authorList>
            <person name="Cui C."/>
            <person name="Chen C."/>
            <person name="Sun J."/>
            <person name="Liu Y."/>
        </authorList>
    </citation>
    <scope>NUCLEOTIDE SEQUENCE [LARGE SCALE GENOMIC DNA]</scope>
    <source>
        <strain evidence="2 3">B18</strain>
        <plasmid evidence="3">pb18-1</plasmid>
    </source>
</reference>
<dbReference type="Proteomes" id="UP000503440">
    <property type="component" value="Plasmid pB18-1"/>
</dbReference>
<evidence type="ECO:0000313" key="3">
    <source>
        <dbReference type="Proteomes" id="UP000503440"/>
    </source>
</evidence>
<evidence type="ECO:0000313" key="2">
    <source>
        <dbReference type="EMBL" id="QIC71702.1"/>
    </source>
</evidence>
<sequence>MIKLNQQNAVKTSEIELIGLGLFGKNWQSQICEQLKNKQGGKLSRQTLFAWHDRDSLPIIYKPELRRLAETRMKQMRQAYAMLNDDQRSIEEAIAQFLKKNATLLNPLSTIYTRVFFGYDKYRNFNLRVELTLNEPEVKPKAKEDDAKSPQWSAFTFSLNDFVSELINLKENLLKFIQSLNVYYDEKLNTPDRVRYNLAEINISHFSCFKPLSAKVRKK</sequence>
<keyword evidence="1" id="KW-0175">Coiled coil</keyword>
<accession>A0A6C0Y745</accession>
<dbReference type="EMBL" id="CP044456">
    <property type="protein sequence ID" value="QIC71702.1"/>
    <property type="molecule type" value="Genomic_DNA"/>
</dbReference>
<proteinExistence type="predicted"/>
<feature type="coiled-coil region" evidence="1">
    <location>
        <begin position="66"/>
        <end position="93"/>
    </location>
</feature>
<dbReference type="AlphaFoldDB" id="A0A6C0Y745"/>
<protein>
    <submittedName>
        <fullName evidence="2">Uncharacterized protein</fullName>
    </submittedName>
</protein>
<geneLocation type="plasmid" evidence="3">
    <name>pb18-1</name>
</geneLocation>
<evidence type="ECO:0000256" key="1">
    <source>
        <dbReference type="SAM" id="Coils"/>
    </source>
</evidence>